<feature type="compositionally biased region" description="Polar residues" evidence="1">
    <location>
        <begin position="83"/>
        <end position="93"/>
    </location>
</feature>
<evidence type="ECO:0000259" key="3">
    <source>
        <dbReference type="Pfam" id="PF19327"/>
    </source>
</evidence>
<evidence type="ECO:0000313" key="5">
    <source>
        <dbReference type="Proteomes" id="UP000244855"/>
    </source>
</evidence>
<proteinExistence type="predicted"/>
<keyword evidence="5" id="KW-1185">Reference proteome</keyword>
<dbReference type="InterPro" id="IPR045759">
    <property type="entry name" value="Ap4A_phos1/2_N"/>
</dbReference>
<feature type="domain" description="Ap4A phosphorylase 1/2 N-terminal" evidence="3">
    <location>
        <begin position="9"/>
        <end position="145"/>
    </location>
</feature>
<dbReference type="PANTHER" id="PTHR38420:SF3">
    <property type="entry name" value="5',5'''-P-1,P-4-TETRAPHOSPHATE PHOSPHORYLASE 2"/>
    <property type="match status" value="1"/>
</dbReference>
<dbReference type="InterPro" id="IPR019200">
    <property type="entry name" value="ATP_adenylylTrfase_C"/>
</dbReference>
<evidence type="ECO:0000313" key="4">
    <source>
        <dbReference type="EMBL" id="PVH97847.1"/>
    </source>
</evidence>
<gene>
    <name evidence="4" type="ORF">DM02DRAFT_567301</name>
</gene>
<dbReference type="PANTHER" id="PTHR38420">
    <property type="entry name" value="AP-4-A PHOSPHORYLASE II"/>
    <property type="match status" value="1"/>
</dbReference>
<name>A0A2V1DI37_9PLEO</name>
<dbReference type="Proteomes" id="UP000244855">
    <property type="component" value="Unassembled WGS sequence"/>
</dbReference>
<dbReference type="OrthoDB" id="10267950at2759"/>
<dbReference type="SUPFAM" id="SSF54197">
    <property type="entry name" value="HIT-like"/>
    <property type="match status" value="1"/>
</dbReference>
<dbReference type="InterPro" id="IPR009163">
    <property type="entry name" value="Ap4A_phos1/2"/>
</dbReference>
<dbReference type="InterPro" id="IPR043171">
    <property type="entry name" value="Ap4A_phos1/2-like"/>
</dbReference>
<dbReference type="InterPro" id="IPR036265">
    <property type="entry name" value="HIT-like_sf"/>
</dbReference>
<evidence type="ECO:0000259" key="2">
    <source>
        <dbReference type="Pfam" id="PF09830"/>
    </source>
</evidence>
<dbReference type="Pfam" id="PF09830">
    <property type="entry name" value="ATP_transf"/>
    <property type="match status" value="1"/>
</dbReference>
<dbReference type="EMBL" id="KZ805427">
    <property type="protein sequence ID" value="PVH97847.1"/>
    <property type="molecule type" value="Genomic_DNA"/>
</dbReference>
<feature type="domain" description="ATP adenylyltransferase C-terminal" evidence="2">
    <location>
        <begin position="251"/>
        <end position="392"/>
    </location>
</feature>
<evidence type="ECO:0000256" key="1">
    <source>
        <dbReference type="SAM" id="MobiDB-lite"/>
    </source>
</evidence>
<feature type="region of interest" description="Disordered" evidence="1">
    <location>
        <begin position="56"/>
        <end position="93"/>
    </location>
</feature>
<sequence>MRKMLLNLSESLPNLVRAKYKEAKASEALVFSPTEVDVIRTSAGIPFQLRYCPSLAKKPEPHKEKKKDNEEPKKEKFDPFDNPSPSLFITDIPSSTTAKPSHLLVLNKFPVIQNHFIIATKENKPQTHRLEEDDLEATYACLKAWEQDGEDENQEADSTTQEKNSEKRLFAFFNSGNNSGASQPHRHIQFLPVEDMREDKRADQKEGPTWDLLVDTILSNGVPTSSSLLPSLSTNKPIITTNTIEGVIHHPALPFLHFAHRFTSSSPSGPQLLQMYNKLYNLALEAMQNVTSNNTPTTTQSPDILSIQTPQEETDLPISYNLAMTTSGMAILPRRSEGSTLHDEDGSQAGYVQLNGTALGGTLMVKYAKEWDVLRNKSEAKLDGILSAIGIPNPSLYPTPPPVASASASASL</sequence>
<dbReference type="GO" id="GO:0009117">
    <property type="term" value="P:nucleotide metabolic process"/>
    <property type="evidence" value="ECO:0007669"/>
    <property type="project" value="InterPro"/>
</dbReference>
<reference evidence="4 5" key="1">
    <citation type="journal article" date="2018" name="Sci. Rep.">
        <title>Comparative genomics provides insights into the lifestyle and reveals functional heterogeneity of dark septate endophytic fungi.</title>
        <authorList>
            <person name="Knapp D.G."/>
            <person name="Nemeth J.B."/>
            <person name="Barry K."/>
            <person name="Hainaut M."/>
            <person name="Henrissat B."/>
            <person name="Johnson J."/>
            <person name="Kuo A."/>
            <person name="Lim J.H.P."/>
            <person name="Lipzen A."/>
            <person name="Nolan M."/>
            <person name="Ohm R.A."/>
            <person name="Tamas L."/>
            <person name="Grigoriev I.V."/>
            <person name="Spatafora J.W."/>
            <person name="Nagy L.G."/>
            <person name="Kovacs G.M."/>
        </authorList>
    </citation>
    <scope>NUCLEOTIDE SEQUENCE [LARGE SCALE GENOMIC DNA]</scope>
    <source>
        <strain evidence="4 5">DSE2036</strain>
    </source>
</reference>
<protein>
    <submittedName>
        <fullName evidence="4">HIT-like protein</fullName>
    </submittedName>
</protein>
<dbReference type="GO" id="GO:0003877">
    <property type="term" value="F:ATP:ADP adenylyltransferase activity"/>
    <property type="evidence" value="ECO:0007669"/>
    <property type="project" value="InterPro"/>
</dbReference>
<dbReference type="GO" id="GO:0005524">
    <property type="term" value="F:ATP binding"/>
    <property type="evidence" value="ECO:0007669"/>
    <property type="project" value="InterPro"/>
</dbReference>
<accession>A0A2V1DI37</accession>
<feature type="compositionally biased region" description="Basic and acidic residues" evidence="1">
    <location>
        <begin position="57"/>
        <end position="79"/>
    </location>
</feature>
<dbReference type="Pfam" id="PF19327">
    <property type="entry name" value="Ap4A_phos_N"/>
    <property type="match status" value="2"/>
</dbReference>
<feature type="domain" description="Ap4A phosphorylase 1/2 N-terminal" evidence="3">
    <location>
        <begin position="170"/>
        <end position="196"/>
    </location>
</feature>
<organism evidence="4 5">
    <name type="scientific">Periconia macrospinosa</name>
    <dbReference type="NCBI Taxonomy" id="97972"/>
    <lineage>
        <taxon>Eukaryota</taxon>
        <taxon>Fungi</taxon>
        <taxon>Dikarya</taxon>
        <taxon>Ascomycota</taxon>
        <taxon>Pezizomycotina</taxon>
        <taxon>Dothideomycetes</taxon>
        <taxon>Pleosporomycetidae</taxon>
        <taxon>Pleosporales</taxon>
        <taxon>Massarineae</taxon>
        <taxon>Periconiaceae</taxon>
        <taxon>Periconia</taxon>
    </lineage>
</organism>
<dbReference type="AlphaFoldDB" id="A0A2V1DI37"/>
<dbReference type="STRING" id="97972.A0A2V1DI37"/>
<dbReference type="Gene3D" id="3.30.428.70">
    <property type="match status" value="1"/>
</dbReference>